<dbReference type="Gene3D" id="3.40.190.290">
    <property type="match status" value="1"/>
</dbReference>
<dbReference type="Pfam" id="PF03466">
    <property type="entry name" value="LysR_substrate"/>
    <property type="match status" value="1"/>
</dbReference>
<gene>
    <name evidence="6" type="ORF">HOP51_07390</name>
</gene>
<comment type="caution">
    <text evidence="6">The sequence shown here is derived from an EMBL/GenBank/DDBJ whole genome shotgun (WGS) entry which is preliminary data.</text>
</comment>
<dbReference type="Gene3D" id="1.10.10.10">
    <property type="entry name" value="Winged helix-like DNA-binding domain superfamily/Winged helix DNA-binding domain"/>
    <property type="match status" value="1"/>
</dbReference>
<evidence type="ECO:0000313" key="7">
    <source>
        <dbReference type="Proteomes" id="UP001320122"/>
    </source>
</evidence>
<feature type="domain" description="HTH lysR-type" evidence="5">
    <location>
        <begin position="1"/>
        <end position="59"/>
    </location>
</feature>
<dbReference type="SUPFAM" id="SSF46785">
    <property type="entry name" value="Winged helix' DNA-binding domain"/>
    <property type="match status" value="1"/>
</dbReference>
<dbReference type="PROSITE" id="PS50931">
    <property type="entry name" value="HTH_LYSR"/>
    <property type="match status" value="1"/>
</dbReference>
<dbReference type="EMBL" id="JABFTT010000005">
    <property type="protein sequence ID" value="MCE8019936.1"/>
    <property type="molecule type" value="Genomic_DNA"/>
</dbReference>
<comment type="similarity">
    <text evidence="1">Belongs to the LysR transcriptional regulatory family.</text>
</comment>
<evidence type="ECO:0000256" key="1">
    <source>
        <dbReference type="ARBA" id="ARBA00009437"/>
    </source>
</evidence>
<dbReference type="InterPro" id="IPR058163">
    <property type="entry name" value="LysR-type_TF_proteobact-type"/>
</dbReference>
<dbReference type="PANTHER" id="PTHR30537">
    <property type="entry name" value="HTH-TYPE TRANSCRIPTIONAL REGULATOR"/>
    <property type="match status" value="1"/>
</dbReference>
<evidence type="ECO:0000313" key="6">
    <source>
        <dbReference type="EMBL" id="MCE8019936.1"/>
    </source>
</evidence>
<accession>A0ABS9ADY6</accession>
<keyword evidence="3" id="KW-0238">DNA-binding</keyword>
<dbReference type="InterPro" id="IPR005119">
    <property type="entry name" value="LysR_subst-bd"/>
</dbReference>
<dbReference type="InterPro" id="IPR036390">
    <property type="entry name" value="WH_DNA-bd_sf"/>
</dbReference>
<evidence type="ECO:0000256" key="3">
    <source>
        <dbReference type="ARBA" id="ARBA00023125"/>
    </source>
</evidence>
<keyword evidence="7" id="KW-1185">Reference proteome</keyword>
<dbReference type="RefSeq" id="WP_234273316.1">
    <property type="nucleotide sequence ID" value="NZ_JABFTT010000005.1"/>
</dbReference>
<evidence type="ECO:0000256" key="4">
    <source>
        <dbReference type="ARBA" id="ARBA00023163"/>
    </source>
</evidence>
<dbReference type="InterPro" id="IPR000847">
    <property type="entry name" value="LysR_HTH_N"/>
</dbReference>
<sequence>MQDLNDLFYFASVAEHGSFTAAAHALGMPKSTLSRRISQLEERLEVRLLHRTTRRLTLTDTGRAYLTHCHDLLAAAEAADGVIEQVRETPRGRVVMSSPISLSQTLLARALPEFMLRFPRVEVELDATNRRVDLIAEGVDLALRVRSRLEDSSLVSRQFAVSTAVLVASPALVEHLGSPEVPADLERFPSLSMRFADGRHVLTLTEPGGTSQTVSLTPRFVTDDMQALQEAAIAGIGLVLLPSFVCREAVATGELQVLLPHWQLPDGQVHAVYPYRRGLRPAVRQLIDFLAQRLPSLAEEMGISHPGQALNTPCS</sequence>
<keyword evidence="2" id="KW-0805">Transcription regulation</keyword>
<dbReference type="CDD" id="cd08473">
    <property type="entry name" value="PBP2_CrgA_like_4"/>
    <property type="match status" value="1"/>
</dbReference>
<dbReference type="InterPro" id="IPR036388">
    <property type="entry name" value="WH-like_DNA-bd_sf"/>
</dbReference>
<dbReference type="SUPFAM" id="SSF53850">
    <property type="entry name" value="Periplasmic binding protein-like II"/>
    <property type="match status" value="1"/>
</dbReference>
<dbReference type="PANTHER" id="PTHR30537:SF31">
    <property type="entry name" value="TRANSCRIPTIONAL REGULATOR, LYSR FAMILY"/>
    <property type="match status" value="1"/>
</dbReference>
<proteinExistence type="inferred from homology"/>
<dbReference type="Pfam" id="PF00126">
    <property type="entry name" value="HTH_1"/>
    <property type="match status" value="1"/>
</dbReference>
<reference evidence="6 7" key="1">
    <citation type="journal article" date="2021" name="Front. Microbiol.">
        <title>Aerobic Denitrification and Heterotrophic Sulfur Oxidation in the Genus Halomonas Revealed by Six Novel Species Characterizations and Genome-Based Analysis.</title>
        <authorList>
            <person name="Wang L."/>
            <person name="Shao Z."/>
        </authorList>
    </citation>
    <scope>NUCLEOTIDE SEQUENCE [LARGE SCALE GENOMIC DNA]</scope>
    <source>
        <strain evidence="6 7">MCCC 1A11036</strain>
    </source>
</reference>
<evidence type="ECO:0000256" key="2">
    <source>
        <dbReference type="ARBA" id="ARBA00023015"/>
    </source>
</evidence>
<keyword evidence="4" id="KW-0804">Transcription</keyword>
<evidence type="ECO:0000259" key="5">
    <source>
        <dbReference type="PROSITE" id="PS50931"/>
    </source>
</evidence>
<name>A0ABS9ADY6_9GAMM</name>
<protein>
    <submittedName>
        <fullName evidence="6">LysR family transcriptional regulator</fullName>
    </submittedName>
</protein>
<dbReference type="Proteomes" id="UP001320122">
    <property type="component" value="Unassembled WGS sequence"/>
</dbReference>
<organism evidence="6 7">
    <name type="scientific">Billgrantia zhangzhouensis</name>
    <dbReference type="NCBI Taxonomy" id="2733481"/>
    <lineage>
        <taxon>Bacteria</taxon>
        <taxon>Pseudomonadati</taxon>
        <taxon>Pseudomonadota</taxon>
        <taxon>Gammaproteobacteria</taxon>
        <taxon>Oceanospirillales</taxon>
        <taxon>Halomonadaceae</taxon>
        <taxon>Billgrantia</taxon>
    </lineage>
</organism>